<dbReference type="InterPro" id="IPR014718">
    <property type="entry name" value="GH-type_carb-bd"/>
</dbReference>
<organism evidence="8 9">
    <name type="scientific">Lachnellula suecica</name>
    <dbReference type="NCBI Taxonomy" id="602035"/>
    <lineage>
        <taxon>Eukaryota</taxon>
        <taxon>Fungi</taxon>
        <taxon>Dikarya</taxon>
        <taxon>Ascomycota</taxon>
        <taxon>Pezizomycotina</taxon>
        <taxon>Leotiomycetes</taxon>
        <taxon>Helotiales</taxon>
        <taxon>Lachnaceae</taxon>
        <taxon>Lachnellula</taxon>
    </lineage>
</organism>
<dbReference type="SUPFAM" id="SSF74650">
    <property type="entry name" value="Galactose mutarotase-like"/>
    <property type="match status" value="1"/>
</dbReference>
<dbReference type="GO" id="GO:0005990">
    <property type="term" value="P:lactose catabolic process"/>
    <property type="evidence" value="ECO:0007669"/>
    <property type="project" value="TreeGrafter"/>
</dbReference>
<evidence type="ECO:0000313" key="8">
    <source>
        <dbReference type="EMBL" id="TVY83569.1"/>
    </source>
</evidence>
<dbReference type="InterPro" id="IPR032312">
    <property type="entry name" value="LacZ_4"/>
</dbReference>
<keyword evidence="9" id="KW-1185">Reference proteome</keyword>
<dbReference type="InterPro" id="IPR013783">
    <property type="entry name" value="Ig-like_fold"/>
</dbReference>
<dbReference type="AlphaFoldDB" id="A0A8T9CCR5"/>
<evidence type="ECO:0000259" key="7">
    <source>
        <dbReference type="SMART" id="SM01038"/>
    </source>
</evidence>
<dbReference type="InterPro" id="IPR004199">
    <property type="entry name" value="B-gal_small/dom_5"/>
</dbReference>
<reference evidence="8 9" key="1">
    <citation type="submission" date="2018-05" db="EMBL/GenBank/DDBJ databases">
        <title>Genome sequencing and assembly of the regulated plant pathogen Lachnellula willkommii and related sister species for the development of diagnostic species identification markers.</title>
        <authorList>
            <person name="Giroux E."/>
            <person name="Bilodeau G."/>
        </authorList>
    </citation>
    <scope>NUCLEOTIDE SEQUENCE [LARGE SCALE GENOMIC DNA]</scope>
    <source>
        <strain evidence="8 9">CBS 268.59</strain>
    </source>
</reference>
<evidence type="ECO:0000256" key="1">
    <source>
        <dbReference type="ARBA" id="ARBA00001412"/>
    </source>
</evidence>
<dbReference type="Gene3D" id="3.20.20.80">
    <property type="entry name" value="Glycosidases"/>
    <property type="match status" value="1"/>
</dbReference>
<dbReference type="SUPFAM" id="SSF49303">
    <property type="entry name" value="beta-Galactosidase/glucuronidase domain"/>
    <property type="match status" value="2"/>
</dbReference>
<dbReference type="PANTHER" id="PTHR46323">
    <property type="entry name" value="BETA-GALACTOSIDASE"/>
    <property type="match status" value="1"/>
</dbReference>
<dbReference type="Proteomes" id="UP000469558">
    <property type="component" value="Unassembled WGS sequence"/>
</dbReference>
<comment type="catalytic activity">
    <reaction evidence="1">
        <text>Hydrolysis of terminal non-reducing beta-D-galactose residues in beta-D-galactosides.</text>
        <dbReference type="EC" id="3.2.1.23"/>
    </reaction>
</comment>
<dbReference type="Gene3D" id="2.60.40.10">
    <property type="entry name" value="Immunoglobulins"/>
    <property type="match status" value="2"/>
</dbReference>
<dbReference type="SMART" id="SM01038">
    <property type="entry name" value="Bgal_small_N"/>
    <property type="match status" value="1"/>
</dbReference>
<dbReference type="InterPro" id="IPR006102">
    <property type="entry name" value="Ig-like_GH2"/>
</dbReference>
<name>A0A8T9CCR5_9HELO</name>
<dbReference type="Pfam" id="PF00703">
    <property type="entry name" value="Glyco_hydro_2"/>
    <property type="match status" value="1"/>
</dbReference>
<dbReference type="GO" id="GO:0030246">
    <property type="term" value="F:carbohydrate binding"/>
    <property type="evidence" value="ECO:0007669"/>
    <property type="project" value="InterPro"/>
</dbReference>
<dbReference type="SUPFAM" id="SSF51445">
    <property type="entry name" value="(Trans)glycosidases"/>
    <property type="match status" value="1"/>
</dbReference>
<dbReference type="Pfam" id="PF02837">
    <property type="entry name" value="Glyco_hydro_2_N"/>
    <property type="match status" value="1"/>
</dbReference>
<dbReference type="PROSITE" id="PS00608">
    <property type="entry name" value="GLYCOSYL_HYDROL_F2_2"/>
    <property type="match status" value="1"/>
</dbReference>
<evidence type="ECO:0000256" key="6">
    <source>
        <dbReference type="ARBA" id="ARBA00032230"/>
    </source>
</evidence>
<keyword evidence="5" id="KW-0326">Glycosidase</keyword>
<evidence type="ECO:0000313" key="9">
    <source>
        <dbReference type="Proteomes" id="UP000469558"/>
    </source>
</evidence>
<proteinExistence type="inferred from homology"/>
<keyword evidence="4" id="KW-0378">Hydrolase</keyword>
<dbReference type="InterPro" id="IPR011013">
    <property type="entry name" value="Gal_mutarotase_sf_dom"/>
</dbReference>
<dbReference type="GO" id="GO:0004565">
    <property type="term" value="F:beta-galactosidase activity"/>
    <property type="evidence" value="ECO:0007669"/>
    <property type="project" value="UniProtKB-EC"/>
</dbReference>
<dbReference type="InterPro" id="IPR036156">
    <property type="entry name" value="Beta-gal/glucu_dom_sf"/>
</dbReference>
<dbReference type="InterPro" id="IPR017853">
    <property type="entry name" value="GH"/>
</dbReference>
<evidence type="ECO:0000256" key="4">
    <source>
        <dbReference type="ARBA" id="ARBA00022801"/>
    </source>
</evidence>
<dbReference type="EMBL" id="QGMK01000177">
    <property type="protein sequence ID" value="TVY83569.1"/>
    <property type="molecule type" value="Genomic_DNA"/>
</dbReference>
<dbReference type="Pfam" id="PF16353">
    <property type="entry name" value="LacZ_4"/>
    <property type="match status" value="1"/>
</dbReference>
<feature type="domain" description="Beta galactosidase small chain/" evidence="7">
    <location>
        <begin position="752"/>
        <end position="1029"/>
    </location>
</feature>
<dbReference type="InterPro" id="IPR008979">
    <property type="entry name" value="Galactose-bd-like_sf"/>
</dbReference>
<comment type="similarity">
    <text evidence="2">Belongs to the glycosyl hydrolase 2 family.</text>
</comment>
<evidence type="ECO:0000256" key="2">
    <source>
        <dbReference type="ARBA" id="ARBA00007401"/>
    </source>
</evidence>
<dbReference type="GO" id="GO:0009341">
    <property type="term" value="C:beta-galactosidase complex"/>
    <property type="evidence" value="ECO:0007669"/>
    <property type="project" value="InterPro"/>
</dbReference>
<dbReference type="Gene3D" id="2.70.98.10">
    <property type="match status" value="1"/>
</dbReference>
<dbReference type="SUPFAM" id="SSF49785">
    <property type="entry name" value="Galactose-binding domain-like"/>
    <property type="match status" value="1"/>
</dbReference>
<dbReference type="FunFam" id="3.20.20.80:FF:000018">
    <property type="entry name" value="Beta-galactosidase"/>
    <property type="match status" value="1"/>
</dbReference>
<evidence type="ECO:0000256" key="3">
    <source>
        <dbReference type="ARBA" id="ARBA00012756"/>
    </source>
</evidence>
<evidence type="ECO:0000256" key="5">
    <source>
        <dbReference type="ARBA" id="ARBA00023295"/>
    </source>
</evidence>
<dbReference type="PRINTS" id="PR00132">
    <property type="entry name" value="GLHYDRLASE2"/>
</dbReference>
<sequence length="1031" mass="116171">MPAGSFPRSQPDWANLAVIHRNTLPPRSSFFNYTNSEDALSYYASKAEALCLSGTWKFSFANSPFKAQANFFDADYDTSKWDGITVPSMWQLEGYGKPHYSNIVYPFPVDPPNVPFDNNQTGSYVRTFKIPSKFLTSQLRLRFEGVDSAFHVWLNGKELGYSQGSRNASEFDITADVVQDGENVLAVRVYQFSDGSYIEDQDQWWLSGIFRDVYLLAFPKNHIKDFHVQTLLDEQYTDATLSVEVDTEGESSVEVLLLDSDKKSVIVQGKQSIASGSKSTTFSLPVPHPTKWTAEEPYLYHVVLKAGDQIIAHRVGFRKVELKDGLILVNGKRVVFRGVNRHEHHPTKGRTVGIELLRQDLLLMKRFNINALRTSHQPNDYRLYDLADELGLWVMDEADLECHGFDSIHEASLPVEHQGKSFEEKKAITYGQAGTWLSGNPEWEEAYLDRAKHLVHRDKNHACVVMWSLGNEAFYGRNFAAMYNWIKDFDHTRLVHYEGDFQAVTTDCFSMMYPTISQIVSFAEKWEGQKPLLLCEYVHAMGNGPGSLKEYVDEFYSKPCLQGGFVWEWANHGLLTKNAEGEDYYAYGGDFGDHPNDYNFVMDGLLFSDHTPTPGLHEYKEAIAPVQLVEGSATSVQIINRYDFASLDHLKCTYSIVGDGFSQEGSEIPIPSTAPGQKTELKIPSFSLPESAAEAFLQLTFTLKKSTLWAEEGHEIAVLQTSIQPPTPVQPQVSRDSSSPVFISMISESELEIKGDSSQWRFDCIQGCISSWVKSGAEIIQTGPALGFDRAHTDNDCRVGAEWKAKYIHMMKPHTRSVTWDESNSVVTIVCKQRIAPPVLEWSVDAEFTYTFSKDSVQISVNGKPQGLNLPEMFPRIGLELGLIPSFESVSWFGRGPGEGYKDKKLSQKFGNYVLSVDELMTNYEFPQENGNRTDVRWVRFLNGKTDDTGLRARFVDKPEGFNFSASHFKTIDLQAAQHPYELHGKRVEEVLGRLDADHHGLGSASCGPLVLPQYALESKAFQFSVILDFA</sequence>
<dbReference type="InterPro" id="IPR006104">
    <property type="entry name" value="Glyco_hydro_2_N"/>
</dbReference>
<dbReference type="InterPro" id="IPR006101">
    <property type="entry name" value="Glyco_hydro_2"/>
</dbReference>
<protein>
    <recommendedName>
        <fullName evidence="3">beta-galactosidase</fullName>
        <ecNumber evidence="3">3.2.1.23</ecNumber>
    </recommendedName>
    <alternativeName>
        <fullName evidence="6">Lactase</fullName>
    </alternativeName>
</protein>
<dbReference type="Gene3D" id="2.60.120.260">
    <property type="entry name" value="Galactose-binding domain-like"/>
    <property type="match status" value="1"/>
</dbReference>
<dbReference type="Pfam" id="PF02836">
    <property type="entry name" value="Glyco_hydro_2_C"/>
    <property type="match status" value="1"/>
</dbReference>
<dbReference type="PANTHER" id="PTHR46323:SF2">
    <property type="entry name" value="BETA-GALACTOSIDASE"/>
    <property type="match status" value="1"/>
</dbReference>
<dbReference type="InterPro" id="IPR023232">
    <property type="entry name" value="Glyco_hydro_2_AS"/>
</dbReference>
<comment type="caution">
    <text evidence="8">The sequence shown here is derived from an EMBL/GenBank/DDBJ whole genome shotgun (WGS) entry which is preliminary data.</text>
</comment>
<gene>
    <name evidence="8" type="primary">ebgA</name>
    <name evidence="8" type="ORF">LSUE1_G001583</name>
</gene>
<dbReference type="Pfam" id="PF02929">
    <property type="entry name" value="Bgal_small_N"/>
    <property type="match status" value="1"/>
</dbReference>
<dbReference type="OrthoDB" id="408320at2759"/>
<dbReference type="EC" id="3.2.1.23" evidence="3"/>
<dbReference type="InterPro" id="IPR050347">
    <property type="entry name" value="Bact_Beta-galactosidase"/>
</dbReference>
<dbReference type="InterPro" id="IPR006103">
    <property type="entry name" value="Glyco_hydro_2_cat"/>
</dbReference>
<accession>A0A8T9CCR5</accession>